<dbReference type="AlphaFoldDB" id="Q38EZ4"/>
<reference evidence="1 2" key="2">
    <citation type="journal article" date="2005" name="Science">
        <title>The genome of the African trypanosome Trypanosoma brucei.</title>
        <authorList>
            <person name="Berriman M."/>
            <person name="Ghedin E."/>
            <person name="Hertz-Fowler C."/>
            <person name="Blandin G."/>
            <person name="Renauld H."/>
            <person name="Bartholomeu D.C."/>
            <person name="Lennard N.J."/>
            <person name="Caler E."/>
            <person name="Hamlin N.E."/>
            <person name="Haas B."/>
            <person name="Bohme U."/>
            <person name="Hannick L."/>
            <person name="Aslett M.A."/>
            <person name="Shallom J."/>
            <person name="Marcello L."/>
            <person name="Hou L."/>
            <person name="Wickstead B."/>
            <person name="Alsmark U.C."/>
            <person name="Arrowsmith C."/>
            <person name="Atkin R.J."/>
            <person name="Barron A.J."/>
            <person name="Bringaud F."/>
            <person name="Brooks K."/>
            <person name="Carrington M."/>
            <person name="Cherevach I."/>
            <person name="Chillingworth T.J."/>
            <person name="Churcher C."/>
            <person name="Clark L.N."/>
            <person name="Corton C.H."/>
            <person name="Cronin A."/>
            <person name="Davies R.M."/>
            <person name="Doggett J."/>
            <person name="Djikeng A."/>
            <person name="Feldblyum T."/>
            <person name="Field M.C."/>
            <person name="Fraser A."/>
            <person name="Goodhead I."/>
            <person name="Hance Z."/>
            <person name="Harper D."/>
            <person name="Harris B.R."/>
            <person name="Hauser H."/>
            <person name="Hostetler J."/>
            <person name="Ivens A."/>
            <person name="Jagels K."/>
            <person name="Johnson D."/>
            <person name="Johnson J."/>
            <person name="Jones K."/>
            <person name="Kerhornou A.X."/>
            <person name="Koo H."/>
            <person name="Larke N."/>
            <person name="Landfear S."/>
            <person name="Larkin C."/>
            <person name="Leech V."/>
            <person name="Line A."/>
            <person name="Lord A."/>
            <person name="Macleod A."/>
            <person name="Mooney P.J."/>
            <person name="Moule S."/>
            <person name="Martin D.M."/>
            <person name="Morgan G.W."/>
            <person name="Mungall K."/>
            <person name="Norbertczak H."/>
            <person name="Ormond D."/>
            <person name="Pai G."/>
            <person name="Peacock C.S."/>
            <person name="Peterson J."/>
            <person name="Quail M.A."/>
            <person name="Rabbinowitsch E."/>
            <person name="Rajandream M.A."/>
            <person name="Reitter C."/>
            <person name="Salzberg S.L."/>
            <person name="Sanders M."/>
            <person name="Schobel S."/>
            <person name="Sharp S."/>
            <person name="Simmonds M."/>
            <person name="Simpson A.J."/>
            <person name="Tallon L."/>
            <person name="Turner C.M."/>
            <person name="Tait A."/>
            <person name="Tivey A.R."/>
            <person name="Van Aken S."/>
            <person name="Walker D."/>
            <person name="Wanless D."/>
            <person name="Wang S."/>
            <person name="White B."/>
            <person name="White O."/>
            <person name="Whitehead S."/>
            <person name="Woodward J."/>
            <person name="Wortman J."/>
            <person name="Adams M.D."/>
            <person name="Embley T.M."/>
            <person name="Gull K."/>
            <person name="Ullu E."/>
            <person name="Barry J.D."/>
            <person name="Fairlamb A.H."/>
            <person name="Opperdoes F."/>
            <person name="Barrell B.G."/>
            <person name="Donelson J.E."/>
            <person name="Hall N."/>
            <person name="Fraser C.M."/>
            <person name="Melville S.E."/>
            <person name="El-Sayed N.M."/>
        </authorList>
    </citation>
    <scope>NUCLEOTIDE SEQUENCE [LARGE SCALE GENOMIC DNA]</scope>
    <source>
        <strain evidence="1 2">927/4 GUTat10.1</strain>
    </source>
</reference>
<organism evidence="1 2">
    <name type="scientific">Trypanosoma brucei brucei (strain 927/4 GUTat10.1)</name>
    <dbReference type="NCBI Taxonomy" id="185431"/>
    <lineage>
        <taxon>Eukaryota</taxon>
        <taxon>Discoba</taxon>
        <taxon>Euglenozoa</taxon>
        <taxon>Kinetoplastea</taxon>
        <taxon>Metakinetoplastina</taxon>
        <taxon>Trypanosomatida</taxon>
        <taxon>Trypanosomatidae</taxon>
        <taxon>Trypanosoma</taxon>
    </lineage>
</organism>
<gene>
    <name evidence="1" type="ORF">Tb09.160.4110</name>
</gene>
<sequence>MFYVHAMCYSFRCVMSSTILCSSSPSSEVVFLFILCSLLESFCQRTFLSTSPSLPCLSRDLV</sequence>
<dbReference type="RefSeq" id="XP_826956.1">
    <property type="nucleotide sequence ID" value="XM_821863.1"/>
</dbReference>
<accession>Q38EZ4</accession>
<dbReference type="Proteomes" id="UP000008524">
    <property type="component" value="Chromosome 9"/>
</dbReference>
<evidence type="ECO:0000313" key="2">
    <source>
        <dbReference type="Proteomes" id="UP000008524"/>
    </source>
</evidence>
<keyword evidence="2" id="KW-1185">Reference proteome</keyword>
<dbReference type="PaxDb" id="5691-EAN76626"/>
<dbReference type="KEGG" id="tbr:Tb09.160.4110"/>
<dbReference type="EMBL" id="CM000207">
    <property type="protein sequence ID" value="EAN76626.1"/>
    <property type="molecule type" value="Genomic_DNA"/>
</dbReference>
<dbReference type="GeneID" id="3660147"/>
<reference evidence="1 2" key="1">
    <citation type="journal article" date="2005" name="Science">
        <title>Comparative genomics of trypanosomatid parasitic protozoa.</title>
        <authorList>
            <person name="El-Sayed N.M."/>
            <person name="Myler P.J."/>
            <person name="Blandin G."/>
            <person name="Berriman M."/>
            <person name="Crabtree J."/>
            <person name="Aggarwal G."/>
            <person name="Caler E."/>
            <person name="Renauld H."/>
            <person name="Worthey E.A."/>
            <person name="Hertz-Fowler C."/>
            <person name="Ghedin E."/>
            <person name="Peacock C."/>
            <person name="Bartholomeu D.C."/>
            <person name="Haas B.J."/>
            <person name="Tran A.N."/>
            <person name="Wortman J.R."/>
            <person name="Alsmark U.C."/>
            <person name="Angiuoli S."/>
            <person name="Anupama A."/>
            <person name="Badger J."/>
            <person name="Bringaud F."/>
            <person name="Cadag E."/>
            <person name="Carlton J.M."/>
            <person name="Cerqueira G.C."/>
            <person name="Creasy T."/>
            <person name="Delcher A.L."/>
            <person name="Djikeng A."/>
            <person name="Embley T.M."/>
            <person name="Hauser C."/>
            <person name="Ivens A.C."/>
            <person name="Kummerfeld S.K."/>
            <person name="Pereira-Leal J.B."/>
            <person name="Nilsson D."/>
            <person name="Peterson J."/>
            <person name="Salzberg S.L."/>
            <person name="Shallom J."/>
            <person name="Silva J.C."/>
            <person name="Sundaram J."/>
            <person name="Westenberger S."/>
            <person name="White O."/>
            <person name="Melville S.E."/>
            <person name="Donelson J.E."/>
            <person name="Andersson B."/>
            <person name="Stuart K.D."/>
            <person name="Hall N."/>
        </authorList>
    </citation>
    <scope>NUCLEOTIDE SEQUENCE [LARGE SCALE GENOMIC DNA]</scope>
    <source>
        <strain evidence="1 2">927/4 GUTat10.1</strain>
    </source>
</reference>
<dbReference type="InParanoid" id="Q38EZ4"/>
<evidence type="ECO:0000313" key="1">
    <source>
        <dbReference type="EMBL" id="EAN76626.1"/>
    </source>
</evidence>
<name>Q38EZ4_TRYB2</name>
<protein>
    <submittedName>
        <fullName evidence="1">Uncharacterized protein</fullName>
    </submittedName>
</protein>
<proteinExistence type="predicted"/>